<sequence>MMRLFVALRPPPAIRAALTAVMGGVPAARWQDDAQLHCTLRFIGEVERPQAEDVAAALASIHAPAPVVRIAGVGRFTRQGRTDTLWAGLAPADALHHLARKVEQTCVRAGLPPERRAYLPHVTLARLPRSAGLAPEIDGWLAVHAGLAGPAFTLPHLMLYQSHLGHGGAAYEPVARWPLEPATCAPGS</sequence>
<dbReference type="PANTHER" id="PTHR35561:SF1">
    <property type="entry name" value="RNA 2',3'-CYCLIC PHOSPHODIESTERASE"/>
    <property type="match status" value="1"/>
</dbReference>
<accession>A0A9X2HTD7</accession>
<dbReference type="InterPro" id="IPR009097">
    <property type="entry name" value="Cyclic_Pdiesterase"/>
</dbReference>
<keyword evidence="4" id="KW-1185">Reference proteome</keyword>
<dbReference type="Pfam" id="PF13563">
    <property type="entry name" value="2_5_RNA_ligase2"/>
    <property type="match status" value="1"/>
</dbReference>
<feature type="short sequence motif" description="HXTX 2" evidence="2">
    <location>
        <begin position="121"/>
        <end position="124"/>
    </location>
</feature>
<reference evidence="3" key="1">
    <citation type="submission" date="2022-05" db="EMBL/GenBank/DDBJ databases">
        <title>Sphingomonas sp. strain RP10 Genome sequencing and assembly.</title>
        <authorList>
            <person name="Kim I."/>
        </authorList>
    </citation>
    <scope>NUCLEOTIDE SEQUENCE</scope>
    <source>
        <strain evidence="3">RP10</strain>
    </source>
</reference>
<comment type="similarity">
    <text evidence="2">Belongs to the 2H phosphoesterase superfamily. ThpR family.</text>
</comment>
<evidence type="ECO:0000313" key="4">
    <source>
        <dbReference type="Proteomes" id="UP001139486"/>
    </source>
</evidence>
<comment type="catalytic activity">
    <reaction evidence="2">
        <text>a 3'-end 2',3'-cyclophospho-ribonucleotide-RNA + H2O = a 3'-end 2'-phospho-ribonucleotide-RNA + H(+)</text>
        <dbReference type="Rhea" id="RHEA:11828"/>
        <dbReference type="Rhea" id="RHEA-COMP:10464"/>
        <dbReference type="Rhea" id="RHEA-COMP:17353"/>
        <dbReference type="ChEBI" id="CHEBI:15377"/>
        <dbReference type="ChEBI" id="CHEBI:15378"/>
        <dbReference type="ChEBI" id="CHEBI:83064"/>
        <dbReference type="ChEBI" id="CHEBI:173113"/>
        <dbReference type="EC" id="3.1.4.58"/>
    </reaction>
</comment>
<dbReference type="SUPFAM" id="SSF55144">
    <property type="entry name" value="LigT-like"/>
    <property type="match status" value="1"/>
</dbReference>
<feature type="active site" description="Proton acceptor" evidence="2">
    <location>
        <position position="121"/>
    </location>
</feature>
<evidence type="ECO:0000313" key="3">
    <source>
        <dbReference type="EMBL" id="MCP3735104.1"/>
    </source>
</evidence>
<comment type="caution">
    <text evidence="3">The sequence shown here is derived from an EMBL/GenBank/DDBJ whole genome shotgun (WGS) entry which is preliminary data.</text>
</comment>
<dbReference type="RefSeq" id="WP_254289123.1">
    <property type="nucleotide sequence ID" value="NZ_JAMLDY010000010.1"/>
</dbReference>
<feature type="active site" description="Proton donor" evidence="2">
    <location>
        <position position="37"/>
    </location>
</feature>
<dbReference type="InterPro" id="IPR004175">
    <property type="entry name" value="RNA_CPDase"/>
</dbReference>
<feature type="short sequence motif" description="HXTX 1" evidence="2">
    <location>
        <begin position="37"/>
        <end position="40"/>
    </location>
</feature>
<organism evidence="3 4">
    <name type="scientific">Sphingomonas liriopis</name>
    <dbReference type="NCBI Taxonomy" id="2949094"/>
    <lineage>
        <taxon>Bacteria</taxon>
        <taxon>Pseudomonadati</taxon>
        <taxon>Pseudomonadota</taxon>
        <taxon>Alphaproteobacteria</taxon>
        <taxon>Sphingomonadales</taxon>
        <taxon>Sphingomonadaceae</taxon>
        <taxon>Sphingomonas</taxon>
    </lineage>
</organism>
<comment type="function">
    <text evidence="2">Hydrolyzes RNA 2',3'-cyclic phosphodiester to an RNA 2'-phosphomonoester.</text>
</comment>
<keyword evidence="1 2" id="KW-0378">Hydrolase</keyword>
<gene>
    <name evidence="3" type="primary">thpR</name>
    <name evidence="3" type="ORF">M9979_09510</name>
</gene>
<dbReference type="Proteomes" id="UP001139486">
    <property type="component" value="Unassembled WGS sequence"/>
</dbReference>
<dbReference type="GO" id="GO:0008664">
    <property type="term" value="F:RNA 2',3'-cyclic 3'-phosphodiesterase activity"/>
    <property type="evidence" value="ECO:0007669"/>
    <property type="project" value="UniProtKB-EC"/>
</dbReference>
<evidence type="ECO:0000256" key="2">
    <source>
        <dbReference type="HAMAP-Rule" id="MF_01940"/>
    </source>
</evidence>
<dbReference type="PANTHER" id="PTHR35561">
    <property type="entry name" value="RNA 2',3'-CYCLIC PHOSPHODIESTERASE"/>
    <property type="match status" value="1"/>
</dbReference>
<dbReference type="HAMAP" id="MF_01940">
    <property type="entry name" value="RNA_CPDase"/>
    <property type="match status" value="1"/>
</dbReference>
<dbReference type="EMBL" id="JAMLDY010000010">
    <property type="protein sequence ID" value="MCP3735104.1"/>
    <property type="molecule type" value="Genomic_DNA"/>
</dbReference>
<dbReference type="GO" id="GO:0004113">
    <property type="term" value="F:2',3'-cyclic-nucleotide 3'-phosphodiesterase activity"/>
    <property type="evidence" value="ECO:0007669"/>
    <property type="project" value="InterPro"/>
</dbReference>
<dbReference type="EC" id="3.1.4.58" evidence="2"/>
<evidence type="ECO:0000256" key="1">
    <source>
        <dbReference type="ARBA" id="ARBA00022801"/>
    </source>
</evidence>
<protein>
    <recommendedName>
        <fullName evidence="2">RNA 2',3'-cyclic phosphodiesterase</fullName>
        <shortName evidence="2">RNA 2',3'-CPDase</shortName>
        <ecNumber evidence="2">3.1.4.58</ecNumber>
    </recommendedName>
</protein>
<dbReference type="NCBIfam" id="TIGR02258">
    <property type="entry name" value="2_5_ligase"/>
    <property type="match status" value="1"/>
</dbReference>
<name>A0A9X2HTD7_9SPHN</name>
<proteinExistence type="inferred from homology"/>
<dbReference type="Gene3D" id="3.90.1140.10">
    <property type="entry name" value="Cyclic phosphodiesterase"/>
    <property type="match status" value="1"/>
</dbReference>
<dbReference type="AlphaFoldDB" id="A0A9X2HTD7"/>